<proteinExistence type="predicted"/>
<feature type="domain" description="Alpha-macroglobulin-like TED" evidence="1">
    <location>
        <begin position="475"/>
        <end position="597"/>
    </location>
</feature>
<dbReference type="Gene3D" id="1.50.10.20">
    <property type="match status" value="1"/>
</dbReference>
<name>A0A915NRC3_9BILA</name>
<keyword evidence="2" id="KW-1185">Reference proteome</keyword>
<protein>
    <recommendedName>
        <fullName evidence="1">Alpha-macroglobulin-like TED domain-containing protein</fullName>
    </recommendedName>
</protein>
<evidence type="ECO:0000313" key="2">
    <source>
        <dbReference type="Proteomes" id="UP000887560"/>
    </source>
</evidence>
<dbReference type="WBParaSite" id="scf7180000420186.g4872">
    <property type="protein sequence ID" value="scf7180000420186.g4872"/>
    <property type="gene ID" value="scf7180000420186.g4872"/>
</dbReference>
<reference evidence="3" key="1">
    <citation type="submission" date="2022-11" db="UniProtKB">
        <authorList>
            <consortium name="WormBaseParasite"/>
        </authorList>
    </citation>
    <scope>IDENTIFICATION</scope>
</reference>
<dbReference type="Proteomes" id="UP000887560">
    <property type="component" value="Unplaced"/>
</dbReference>
<sequence length="915" mass="103330">MAVCFKGLSPSVCGDVGRDGVAGEIDFTRIELTEEKPVQQKQFFVRFLRPGLHNLTFELRNEEVLKGHGWHCRDGNIHVFDRIVKQISVTNRVDIEEHFRQIVVYQRQSLPPRTVTLEEVLGGEKSSTRATTDHSSQNYLTLRSTQDVISYSQQQPLKVDESQEEQDDDTTIIDTEHVKNHLITQIQINPGGLRIFSIGVEFSKFVASFPPALSTELIAASSPLSLNSDQFLQRVRNRSPTNLLSPSIAENLQTRRKRSKAKKGGRIQNKELPIRKILPNIALIKGVDLDNSKEIDRPLQGYSLPNLLKELAQASYEFKSLRALIAGIENNDGSKESFWNNPIEKEWLEQRERRLGNLLSELLTFSDCQGKKLCAFGEFGKPNKPEERNLVLTSLATSLLCEQRTPDEYICAPIQFLAQSVLKILNGEEEKEEIIAGLDAFAKFPLMNDQSSLAKEAWMKLHSSFYRSVDLSVDYDVKVIAALAYMSTPAIRSEMRAKLAGKTANDNHIPYWSVNEGFSNRSVKVQNLLERSLQKSSIVLVNALALLAYTQNQSIYKFWRNEFNLEAMSNWLIEQQDSNRQYENALDTFFATRALHQFAVVNAQRQMRQALTGTLNANFTVYSTSSNSSRLFKDHDLPFGIFVEPTVRQMELKSRGDSQLLLGVKVQIEKRKRSRRDPSDGEPIVLSLEQKRIQARFINQTVTIRCNSHLLNSIQIEHGIFTGFSTYPHFVNILRGPANFQVEPRISATAVHFVLTNLIKEVNVVYTIALIEPNGGYLPENLAPISISAMHHHLSLAQLIVLPQDFDFLEDLTTSSRRRRSVLTNSERDILPPAIFPSTTKSNQQHQFLNLITEKSDKPQSEIVETICLQNGACTCAELSCTVKCSSCARLTFGELCENINAPEGRKFGGSISNL</sequence>
<organism evidence="2 3">
    <name type="scientific">Meloidogyne floridensis</name>
    <dbReference type="NCBI Taxonomy" id="298350"/>
    <lineage>
        <taxon>Eukaryota</taxon>
        <taxon>Metazoa</taxon>
        <taxon>Ecdysozoa</taxon>
        <taxon>Nematoda</taxon>
        <taxon>Chromadorea</taxon>
        <taxon>Rhabditida</taxon>
        <taxon>Tylenchina</taxon>
        <taxon>Tylenchomorpha</taxon>
        <taxon>Tylenchoidea</taxon>
        <taxon>Meloidogynidae</taxon>
        <taxon>Meloidogyninae</taxon>
        <taxon>Meloidogyne</taxon>
    </lineage>
</organism>
<accession>A0A915NRC3</accession>
<dbReference type="GO" id="GO:0005615">
    <property type="term" value="C:extracellular space"/>
    <property type="evidence" value="ECO:0007669"/>
    <property type="project" value="InterPro"/>
</dbReference>
<dbReference type="InterPro" id="IPR011626">
    <property type="entry name" value="Alpha-macroglobulin_TED"/>
</dbReference>
<evidence type="ECO:0000259" key="1">
    <source>
        <dbReference type="Pfam" id="PF07678"/>
    </source>
</evidence>
<dbReference type="AlphaFoldDB" id="A0A915NRC3"/>
<dbReference type="Pfam" id="PF07678">
    <property type="entry name" value="TED_complement"/>
    <property type="match status" value="1"/>
</dbReference>
<evidence type="ECO:0000313" key="3">
    <source>
        <dbReference type="WBParaSite" id="scf7180000420186.g4872"/>
    </source>
</evidence>